<evidence type="ECO:0000313" key="6">
    <source>
        <dbReference type="Proteomes" id="UP000714420"/>
    </source>
</evidence>
<feature type="transmembrane region" description="Helical" evidence="3">
    <location>
        <begin position="71"/>
        <end position="92"/>
    </location>
</feature>
<keyword evidence="3" id="KW-1133">Transmembrane helix</keyword>
<dbReference type="RefSeq" id="WP_172276335.1">
    <property type="nucleotide sequence ID" value="NZ_CASGMU010000011.1"/>
</dbReference>
<comment type="caution">
    <text evidence="5">The sequence shown here is derived from an EMBL/GenBank/DDBJ whole genome shotgun (WGS) entry which is preliminary data.</text>
</comment>
<dbReference type="InterPro" id="IPR004843">
    <property type="entry name" value="Calcineurin-like_PHP"/>
</dbReference>
<keyword evidence="3" id="KW-0472">Membrane</keyword>
<dbReference type="PANTHER" id="PTHR31302:SF31">
    <property type="entry name" value="PHOSPHODIESTERASE YAEI"/>
    <property type="match status" value="1"/>
</dbReference>
<protein>
    <submittedName>
        <fullName evidence="5">Metallophosphoesterase</fullName>
    </submittedName>
</protein>
<keyword evidence="1" id="KW-0479">Metal-binding</keyword>
<evidence type="ECO:0000256" key="2">
    <source>
        <dbReference type="ARBA" id="ARBA00022801"/>
    </source>
</evidence>
<dbReference type="Gene3D" id="3.60.21.10">
    <property type="match status" value="1"/>
</dbReference>
<feature type="transmembrane region" description="Helical" evidence="3">
    <location>
        <begin position="104"/>
        <end position="123"/>
    </location>
</feature>
<keyword evidence="3" id="KW-0812">Transmembrane</keyword>
<dbReference type="InterPro" id="IPR029052">
    <property type="entry name" value="Metallo-depent_PP-like"/>
</dbReference>
<dbReference type="InterPro" id="IPR051158">
    <property type="entry name" value="Metallophosphoesterase_sf"/>
</dbReference>
<dbReference type="SUPFAM" id="SSF56300">
    <property type="entry name" value="Metallo-dependent phosphatases"/>
    <property type="match status" value="1"/>
</dbReference>
<gene>
    <name evidence="5" type="ORF">HPS56_10760</name>
</gene>
<sequence>MISKILIPILLAILLSDIYIDRRYLCRYFRLKWQMRLLWWIPSVMMIVATVVLSCAKDFAPADVTVLNKYLFVLAITVIPKLLFMLCSVAGWGAQKLFHTRHNFGNIVGFFVSAVEIFILIWGTTTGFQKLDVRHVDFCSSDLPEAFDGYRIVHFSDAHVGTYDISREYLLRNAIACMNAQKADLIVFTGDLQNMSPDEIYPHAAALSMLSAPDGVVSVLGNHDYANYINASDSVKAANCDETVRLQEQAMMWKLLRNENITVRRGADSIVIAGMENWGTKKPDHRRGNLAKTLNGVSQGDFVIMLQHDPTAWDALIMKGRLKPQLTLSGHTHAMQFALCGWSPASLMYDEWGGMYYKDGCAINVSTGLGGFIPFRFGVPGEIVVITLHKKR</sequence>
<keyword evidence="6" id="KW-1185">Reference proteome</keyword>
<dbReference type="EMBL" id="JABKKF010000011">
    <property type="protein sequence ID" value="NPD92814.1"/>
    <property type="molecule type" value="Genomic_DNA"/>
</dbReference>
<feature type="transmembrane region" description="Helical" evidence="3">
    <location>
        <begin position="37"/>
        <end position="59"/>
    </location>
</feature>
<dbReference type="PANTHER" id="PTHR31302">
    <property type="entry name" value="TRANSMEMBRANE PROTEIN WITH METALLOPHOSPHOESTERASE DOMAIN-RELATED"/>
    <property type="match status" value="1"/>
</dbReference>
<evidence type="ECO:0000256" key="1">
    <source>
        <dbReference type="ARBA" id="ARBA00022723"/>
    </source>
</evidence>
<name>A0ABX2AP99_9BACT</name>
<dbReference type="Proteomes" id="UP000714420">
    <property type="component" value="Unassembled WGS sequence"/>
</dbReference>
<reference evidence="5 6" key="1">
    <citation type="submission" date="2020-05" db="EMBL/GenBank/DDBJ databases">
        <title>Distinct polysaccharide utilization as determinants for interspecies competition between intestinal Prevotella spp.</title>
        <authorList>
            <person name="Galvez E.J.C."/>
            <person name="Iljazovic A."/>
            <person name="Strowig T."/>
        </authorList>
    </citation>
    <scope>NUCLEOTIDE SEQUENCE [LARGE SCALE GENOMIC DNA]</scope>
    <source>
        <strain evidence="5 6">PMUR</strain>
    </source>
</reference>
<organism evidence="5 6">
    <name type="scientific">Xylanibacter muris</name>
    <dbReference type="NCBI Taxonomy" id="2736290"/>
    <lineage>
        <taxon>Bacteria</taxon>
        <taxon>Pseudomonadati</taxon>
        <taxon>Bacteroidota</taxon>
        <taxon>Bacteroidia</taxon>
        <taxon>Bacteroidales</taxon>
        <taxon>Prevotellaceae</taxon>
        <taxon>Xylanibacter</taxon>
    </lineage>
</organism>
<feature type="domain" description="Calcineurin-like phosphoesterase" evidence="4">
    <location>
        <begin position="151"/>
        <end position="334"/>
    </location>
</feature>
<evidence type="ECO:0000256" key="3">
    <source>
        <dbReference type="SAM" id="Phobius"/>
    </source>
</evidence>
<dbReference type="Pfam" id="PF00149">
    <property type="entry name" value="Metallophos"/>
    <property type="match status" value="1"/>
</dbReference>
<keyword evidence="2" id="KW-0378">Hydrolase</keyword>
<accession>A0ABX2AP99</accession>
<evidence type="ECO:0000313" key="5">
    <source>
        <dbReference type="EMBL" id="NPD92814.1"/>
    </source>
</evidence>
<proteinExistence type="predicted"/>
<evidence type="ECO:0000259" key="4">
    <source>
        <dbReference type="Pfam" id="PF00149"/>
    </source>
</evidence>